<evidence type="ECO:0000256" key="3">
    <source>
        <dbReference type="ARBA" id="ARBA00022490"/>
    </source>
</evidence>
<dbReference type="AlphaFoldDB" id="A0A2S2NQ63"/>
<dbReference type="GO" id="GO:0030286">
    <property type="term" value="C:dynein complex"/>
    <property type="evidence" value="ECO:0007669"/>
    <property type="project" value="UniProtKB-KW"/>
</dbReference>
<feature type="coiled-coil region" evidence="5">
    <location>
        <begin position="243"/>
        <end position="270"/>
    </location>
</feature>
<keyword evidence="3" id="KW-0963">Cytoplasm</keyword>
<evidence type="ECO:0000256" key="1">
    <source>
        <dbReference type="ARBA" id="ARBA00004496"/>
    </source>
</evidence>
<protein>
    <submittedName>
        <fullName evidence="6">Putative dynactin subunit 2</fullName>
    </submittedName>
</protein>
<dbReference type="Pfam" id="PF04912">
    <property type="entry name" value="Dynamitin"/>
    <property type="match status" value="1"/>
</dbReference>
<accession>A0A2S2NQ63</accession>
<keyword evidence="4" id="KW-0243">Dynein</keyword>
<dbReference type="GO" id="GO:0005737">
    <property type="term" value="C:cytoplasm"/>
    <property type="evidence" value="ECO:0007669"/>
    <property type="project" value="UniProtKB-SubCell"/>
</dbReference>
<keyword evidence="5" id="KW-0175">Coiled coil</keyword>
<name>A0A2S2NQ63_SCHGA</name>
<reference evidence="6" key="1">
    <citation type="submission" date="2018-04" db="EMBL/GenBank/DDBJ databases">
        <title>Transcriptome of Schizaphis graminum biotype I.</title>
        <authorList>
            <person name="Scully E.D."/>
            <person name="Geib S.M."/>
            <person name="Palmer N.A."/>
            <person name="Koch K."/>
            <person name="Bradshaw J."/>
            <person name="Heng-Moss T."/>
            <person name="Sarath G."/>
        </authorList>
    </citation>
    <scope>NUCLEOTIDE SEQUENCE</scope>
</reference>
<dbReference type="GO" id="GO:0005869">
    <property type="term" value="C:dynactin complex"/>
    <property type="evidence" value="ECO:0007669"/>
    <property type="project" value="InterPro"/>
</dbReference>
<organism evidence="6">
    <name type="scientific">Schizaphis graminum</name>
    <name type="common">Green bug aphid</name>
    <dbReference type="NCBI Taxonomy" id="13262"/>
    <lineage>
        <taxon>Eukaryota</taxon>
        <taxon>Metazoa</taxon>
        <taxon>Ecdysozoa</taxon>
        <taxon>Arthropoda</taxon>
        <taxon>Hexapoda</taxon>
        <taxon>Insecta</taxon>
        <taxon>Pterygota</taxon>
        <taxon>Neoptera</taxon>
        <taxon>Paraneoptera</taxon>
        <taxon>Hemiptera</taxon>
        <taxon>Sternorrhyncha</taxon>
        <taxon>Aphidomorpha</taxon>
        <taxon>Aphidoidea</taxon>
        <taxon>Aphididae</taxon>
        <taxon>Aphidini</taxon>
        <taxon>Schizaphis</taxon>
    </lineage>
</organism>
<comment type="subcellular location">
    <subcellularLocation>
        <location evidence="1">Cytoplasm</location>
    </subcellularLocation>
</comment>
<evidence type="ECO:0000256" key="4">
    <source>
        <dbReference type="ARBA" id="ARBA00023017"/>
    </source>
</evidence>
<evidence type="ECO:0000313" key="6">
    <source>
        <dbReference type="EMBL" id="MBY19102.1"/>
    </source>
</evidence>
<sequence length="432" mass="50603">MIDSKDDQFNGSSSWKKRPRQFQEKWNTLAIFKDDKILLMKFDNPAFNQSETDIPDKNQNYSIKKEIEDINSNIQTNGVYEPYKYFVDSSNIDFSSDILDTFRKSYRIKHNLKNECWELAAQGERETPLQKYYRLKFETEDLLIQESIFQVVDENDHNEKLWASIKFQIQNILNKLYSVDGHFKLLESYKTTITFNLQNFIITKFLEKRLSGIDKEQPLFINNMSNVLNIKITLKDLKPSTLKTVQLLQISRLEERLQKLEKIIGSEKSILMRLAGINNNVGLVEAVNMLKVLSKLILPQINLIESRAIYLLPKILEITSKQVDQRLEVDKKTNKVYETIIRAKEESNLLPYVIQRMKILDIFRHKVKTFSVTMNNLSIEYSETSKTLKKNELLLDNIETHIPKHLTSVVSNLQSLNAQIKVFADRLKNIEV</sequence>
<dbReference type="GO" id="GO:0007017">
    <property type="term" value="P:microtubule-based process"/>
    <property type="evidence" value="ECO:0007669"/>
    <property type="project" value="InterPro"/>
</dbReference>
<gene>
    <name evidence="6" type="primary">Dmn_0</name>
    <name evidence="6" type="ORF">g.4119</name>
</gene>
<proteinExistence type="inferred from homology"/>
<evidence type="ECO:0000256" key="2">
    <source>
        <dbReference type="ARBA" id="ARBA00006176"/>
    </source>
</evidence>
<evidence type="ECO:0000256" key="5">
    <source>
        <dbReference type="SAM" id="Coils"/>
    </source>
</evidence>
<dbReference type="PANTHER" id="PTHR15346">
    <property type="entry name" value="DYNACTIN SUBUNIT"/>
    <property type="match status" value="1"/>
</dbReference>
<dbReference type="InterPro" id="IPR028133">
    <property type="entry name" value="Dynamitin"/>
</dbReference>
<comment type="similarity">
    <text evidence="2">Belongs to the dynactin subunit 2 family.</text>
</comment>
<dbReference type="EMBL" id="GGMR01006483">
    <property type="protein sequence ID" value="MBY19102.1"/>
    <property type="molecule type" value="Transcribed_RNA"/>
</dbReference>